<evidence type="ECO:0000313" key="2">
    <source>
        <dbReference type="Proteomes" id="UP000789706"/>
    </source>
</evidence>
<sequence>LKNLDKISNIKDHSEEYFEEYFENHDTDNEVLSVQNTATSPSKKRTFKIYQYFTYGTDE</sequence>
<reference evidence="1" key="1">
    <citation type="submission" date="2021-06" db="EMBL/GenBank/DDBJ databases">
        <authorList>
            <person name="Kallberg Y."/>
            <person name="Tangrot J."/>
            <person name="Rosling A."/>
        </authorList>
    </citation>
    <scope>NUCLEOTIDE SEQUENCE</scope>
    <source>
        <strain evidence="1">AZ414A</strain>
    </source>
</reference>
<name>A0A9N9DKR0_9GLOM</name>
<proteinExistence type="predicted"/>
<feature type="non-terminal residue" evidence="1">
    <location>
        <position position="1"/>
    </location>
</feature>
<dbReference type="Proteomes" id="UP000789706">
    <property type="component" value="Unassembled WGS sequence"/>
</dbReference>
<feature type="non-terminal residue" evidence="1">
    <location>
        <position position="59"/>
    </location>
</feature>
<keyword evidence="2" id="KW-1185">Reference proteome</keyword>
<organism evidence="1 2">
    <name type="scientific">Diversispora eburnea</name>
    <dbReference type="NCBI Taxonomy" id="1213867"/>
    <lineage>
        <taxon>Eukaryota</taxon>
        <taxon>Fungi</taxon>
        <taxon>Fungi incertae sedis</taxon>
        <taxon>Mucoromycota</taxon>
        <taxon>Glomeromycotina</taxon>
        <taxon>Glomeromycetes</taxon>
        <taxon>Diversisporales</taxon>
        <taxon>Diversisporaceae</taxon>
        <taxon>Diversispora</taxon>
    </lineage>
</organism>
<dbReference type="AlphaFoldDB" id="A0A9N9DKR0"/>
<dbReference type="EMBL" id="CAJVPK010005113">
    <property type="protein sequence ID" value="CAG8641975.1"/>
    <property type="molecule type" value="Genomic_DNA"/>
</dbReference>
<comment type="caution">
    <text evidence="1">The sequence shown here is derived from an EMBL/GenBank/DDBJ whole genome shotgun (WGS) entry which is preliminary data.</text>
</comment>
<accession>A0A9N9DKR0</accession>
<protein>
    <submittedName>
        <fullName evidence="1">2705_t:CDS:1</fullName>
    </submittedName>
</protein>
<evidence type="ECO:0000313" key="1">
    <source>
        <dbReference type="EMBL" id="CAG8641975.1"/>
    </source>
</evidence>
<gene>
    <name evidence="1" type="ORF">DEBURN_LOCUS11191</name>
</gene>